<dbReference type="Proteomes" id="UP000735302">
    <property type="component" value="Unassembled WGS sequence"/>
</dbReference>
<name>A0AAV3YRC0_9GAST</name>
<protein>
    <submittedName>
        <fullName evidence="1">Uncharacterized protein</fullName>
    </submittedName>
</protein>
<keyword evidence="2" id="KW-1185">Reference proteome</keyword>
<accession>A0AAV3YRC0</accession>
<proteinExistence type="predicted"/>
<gene>
    <name evidence="1" type="ORF">PoB_001140300</name>
</gene>
<reference evidence="1 2" key="1">
    <citation type="journal article" date="2021" name="Elife">
        <title>Chloroplast acquisition without the gene transfer in kleptoplastic sea slugs, Plakobranchus ocellatus.</title>
        <authorList>
            <person name="Maeda T."/>
            <person name="Takahashi S."/>
            <person name="Yoshida T."/>
            <person name="Shimamura S."/>
            <person name="Takaki Y."/>
            <person name="Nagai Y."/>
            <person name="Toyoda A."/>
            <person name="Suzuki Y."/>
            <person name="Arimoto A."/>
            <person name="Ishii H."/>
            <person name="Satoh N."/>
            <person name="Nishiyama T."/>
            <person name="Hasebe M."/>
            <person name="Maruyama T."/>
            <person name="Minagawa J."/>
            <person name="Obokata J."/>
            <person name="Shigenobu S."/>
        </authorList>
    </citation>
    <scope>NUCLEOTIDE SEQUENCE [LARGE SCALE GENOMIC DNA]</scope>
</reference>
<organism evidence="1 2">
    <name type="scientific">Plakobranchus ocellatus</name>
    <dbReference type="NCBI Taxonomy" id="259542"/>
    <lineage>
        <taxon>Eukaryota</taxon>
        <taxon>Metazoa</taxon>
        <taxon>Spiralia</taxon>
        <taxon>Lophotrochozoa</taxon>
        <taxon>Mollusca</taxon>
        <taxon>Gastropoda</taxon>
        <taxon>Heterobranchia</taxon>
        <taxon>Euthyneura</taxon>
        <taxon>Panpulmonata</taxon>
        <taxon>Sacoglossa</taxon>
        <taxon>Placobranchoidea</taxon>
        <taxon>Plakobranchidae</taxon>
        <taxon>Plakobranchus</taxon>
    </lineage>
</organism>
<evidence type="ECO:0000313" key="1">
    <source>
        <dbReference type="EMBL" id="GFN84897.1"/>
    </source>
</evidence>
<sequence length="119" mass="13126">MSLRTELVWSDARHSDTGHVDFGGWPLQNSVAPNAFVDMAVSAYINSNQLAHAITEALMKREEKGLLVKAVVVDGLKTNMKAAPIEFYLNATDPKCDINHPNSSNQDKKFSFVCDRATC</sequence>
<dbReference type="AlphaFoldDB" id="A0AAV3YRC0"/>
<evidence type="ECO:0000313" key="2">
    <source>
        <dbReference type="Proteomes" id="UP000735302"/>
    </source>
</evidence>
<dbReference type="EMBL" id="BLXT01001350">
    <property type="protein sequence ID" value="GFN84897.1"/>
    <property type="molecule type" value="Genomic_DNA"/>
</dbReference>
<comment type="caution">
    <text evidence="1">The sequence shown here is derived from an EMBL/GenBank/DDBJ whole genome shotgun (WGS) entry which is preliminary data.</text>
</comment>